<evidence type="ECO:0000313" key="2">
    <source>
        <dbReference type="WBParaSite" id="L893_g5518.t1"/>
    </source>
</evidence>
<sequence>MNSVPYLFTRAVVSLLHGSTCYKTEDLAELASSPWADEAERHVRDVWQYSIDVAPPRSHHFYPWAHERGYQVLLSRRRSTGDDDPVVEYITIDDFDTFDVAKDAVWVWVTLKNHIRFSREHISRTPSLESLTKCLRRILGGRDCVDFFCDLELPYYNLLEAFPRTFRSLTFTYLNREVEEFVMDTMKLQRVSELDLKGTDVSKEFEDFLHKVMVNAEMHYIRIKTTGLKVFGFSVFKRILQRWMKSPESFYGRDTLFLYLPVGFSSEKIE</sequence>
<accession>A0A1I8AH09</accession>
<protein>
    <submittedName>
        <fullName evidence="2">F-box domain-containing protein</fullName>
    </submittedName>
</protein>
<dbReference type="WBParaSite" id="L893_g5518.t1">
    <property type="protein sequence ID" value="L893_g5518.t1"/>
    <property type="gene ID" value="L893_g5518"/>
</dbReference>
<evidence type="ECO:0000313" key="1">
    <source>
        <dbReference type="Proteomes" id="UP000095287"/>
    </source>
</evidence>
<reference evidence="2" key="1">
    <citation type="submission" date="2016-11" db="UniProtKB">
        <authorList>
            <consortium name="WormBaseParasite"/>
        </authorList>
    </citation>
    <scope>IDENTIFICATION</scope>
</reference>
<name>A0A1I8AH09_9BILA</name>
<proteinExistence type="predicted"/>
<dbReference type="AlphaFoldDB" id="A0A1I8AH09"/>
<dbReference type="Proteomes" id="UP000095287">
    <property type="component" value="Unplaced"/>
</dbReference>
<organism evidence="1 2">
    <name type="scientific">Steinernema glaseri</name>
    <dbReference type="NCBI Taxonomy" id="37863"/>
    <lineage>
        <taxon>Eukaryota</taxon>
        <taxon>Metazoa</taxon>
        <taxon>Ecdysozoa</taxon>
        <taxon>Nematoda</taxon>
        <taxon>Chromadorea</taxon>
        <taxon>Rhabditida</taxon>
        <taxon>Tylenchina</taxon>
        <taxon>Panagrolaimomorpha</taxon>
        <taxon>Strongyloidoidea</taxon>
        <taxon>Steinernematidae</taxon>
        <taxon>Steinernema</taxon>
    </lineage>
</organism>
<keyword evidence="1" id="KW-1185">Reference proteome</keyword>